<dbReference type="EMBL" id="KV442014">
    <property type="protein sequence ID" value="OAQ35364.1"/>
    <property type="molecule type" value="Genomic_DNA"/>
</dbReference>
<evidence type="ECO:0000256" key="2">
    <source>
        <dbReference type="SAM" id="SignalP"/>
    </source>
</evidence>
<feature type="signal peptide" evidence="2">
    <location>
        <begin position="1"/>
        <end position="20"/>
    </location>
</feature>
<gene>
    <name evidence="3" type="ORF">K457DRAFT_132649</name>
</gene>
<keyword evidence="4" id="KW-1185">Reference proteome</keyword>
<dbReference type="Proteomes" id="UP000078512">
    <property type="component" value="Unassembled WGS sequence"/>
</dbReference>
<evidence type="ECO:0000256" key="1">
    <source>
        <dbReference type="SAM" id="MobiDB-lite"/>
    </source>
</evidence>
<feature type="chain" id="PRO_5008276879" description="Extracellular membrane protein CFEM domain-containing protein" evidence="2">
    <location>
        <begin position="21"/>
        <end position="201"/>
    </location>
</feature>
<evidence type="ECO:0000313" key="4">
    <source>
        <dbReference type="Proteomes" id="UP000078512"/>
    </source>
</evidence>
<feature type="compositionally biased region" description="Low complexity" evidence="1">
    <location>
        <begin position="73"/>
        <end position="82"/>
    </location>
</feature>
<feature type="region of interest" description="Disordered" evidence="1">
    <location>
        <begin position="171"/>
        <end position="201"/>
    </location>
</feature>
<feature type="compositionally biased region" description="Acidic residues" evidence="1">
    <location>
        <begin position="190"/>
        <end position="201"/>
    </location>
</feature>
<name>A0A197KG57_9FUNG</name>
<protein>
    <recommendedName>
        <fullName evidence="5">Extracellular membrane protein CFEM domain-containing protein</fullName>
    </recommendedName>
</protein>
<accession>A0A197KG57</accession>
<feature type="compositionally biased region" description="Gly residues" evidence="1">
    <location>
        <begin position="83"/>
        <end position="92"/>
    </location>
</feature>
<reference evidence="3 4" key="1">
    <citation type="submission" date="2016-05" db="EMBL/GenBank/DDBJ databases">
        <title>Genome sequencing reveals origins of a unique bacterial endosymbiosis in the earliest lineages of terrestrial Fungi.</title>
        <authorList>
            <consortium name="DOE Joint Genome Institute"/>
            <person name="Uehling J."/>
            <person name="Gryganskyi A."/>
            <person name="Hameed K."/>
            <person name="Tschaplinski T."/>
            <person name="Misztal P."/>
            <person name="Wu S."/>
            <person name="Desiro A."/>
            <person name="Vande Pol N."/>
            <person name="Du Z.-Y."/>
            <person name="Zienkiewicz A."/>
            <person name="Zienkiewicz K."/>
            <person name="Morin E."/>
            <person name="Tisserant E."/>
            <person name="Splivallo R."/>
            <person name="Hainaut M."/>
            <person name="Henrissat B."/>
            <person name="Ohm R."/>
            <person name="Kuo A."/>
            <person name="Yan J."/>
            <person name="Lipzen A."/>
            <person name="Nolan M."/>
            <person name="Labutti K."/>
            <person name="Barry K."/>
            <person name="Goldstein A."/>
            <person name="Labbe J."/>
            <person name="Schadt C."/>
            <person name="Tuskan G."/>
            <person name="Grigoriev I."/>
            <person name="Martin F."/>
            <person name="Vilgalys R."/>
            <person name="Bonito G."/>
        </authorList>
    </citation>
    <scope>NUCLEOTIDE SEQUENCE [LARGE SCALE GENOMIC DNA]</scope>
    <source>
        <strain evidence="3 4">AG-77</strain>
    </source>
</reference>
<proteinExistence type="predicted"/>
<sequence>MRLTTVSLTLSLAFAFLASAAPAPQLETAEQVACVDKCLKTEEDCLLESISMSQCVIDFDTCHQICFPEEQMPGDPATVPGAPGTGAPGTGAPGNEDEDGLKKHKDVTNDAADNDEDDEQVGIAVGVAVGGGETKVLYGKGKGKGHSVVKAAAKEALALTLTPEEINRLQQSYTDEDDESIIDAPAGGEDAAEFDDDPSDY</sequence>
<evidence type="ECO:0000313" key="3">
    <source>
        <dbReference type="EMBL" id="OAQ35364.1"/>
    </source>
</evidence>
<feature type="region of interest" description="Disordered" evidence="1">
    <location>
        <begin position="73"/>
        <end position="120"/>
    </location>
</feature>
<keyword evidence="2" id="KW-0732">Signal</keyword>
<dbReference type="OrthoDB" id="2437660at2759"/>
<dbReference type="AlphaFoldDB" id="A0A197KG57"/>
<evidence type="ECO:0008006" key="5">
    <source>
        <dbReference type="Google" id="ProtNLM"/>
    </source>
</evidence>
<organism evidence="3 4">
    <name type="scientific">Linnemannia elongata AG-77</name>
    <dbReference type="NCBI Taxonomy" id="1314771"/>
    <lineage>
        <taxon>Eukaryota</taxon>
        <taxon>Fungi</taxon>
        <taxon>Fungi incertae sedis</taxon>
        <taxon>Mucoromycota</taxon>
        <taxon>Mortierellomycotina</taxon>
        <taxon>Mortierellomycetes</taxon>
        <taxon>Mortierellales</taxon>
        <taxon>Mortierellaceae</taxon>
        <taxon>Linnemannia</taxon>
    </lineage>
</organism>